<dbReference type="GeneID" id="54294929"/>
<evidence type="ECO:0000313" key="2">
    <source>
        <dbReference type="EMBL" id="KAF2137682.1"/>
    </source>
</evidence>
<gene>
    <name evidence="2" type="ORF">K452DRAFT_235425</name>
</gene>
<dbReference type="PANTHER" id="PTHR33112:SF16">
    <property type="entry name" value="HETEROKARYON INCOMPATIBILITY DOMAIN-CONTAINING PROTEIN"/>
    <property type="match status" value="1"/>
</dbReference>
<keyword evidence="3" id="KW-1185">Reference proteome</keyword>
<dbReference type="AlphaFoldDB" id="A0A6A6B0H7"/>
<dbReference type="EMBL" id="ML995500">
    <property type="protein sequence ID" value="KAF2137682.1"/>
    <property type="molecule type" value="Genomic_DNA"/>
</dbReference>
<sequence length="115" mass="13228">MLEKIHECIQKHVDCQNEMNPVLPTRLLDIGTEKEPKVRLHETVGERGKYAALTYRWGKNILVTTTKSILAARKTAIAWLDLSPTFQDAIKFSRMLDLRYLWIDSLCIIQGDADD</sequence>
<feature type="domain" description="Heterokaryon incompatibility" evidence="1">
    <location>
        <begin position="50"/>
        <end position="114"/>
    </location>
</feature>
<evidence type="ECO:0000259" key="1">
    <source>
        <dbReference type="Pfam" id="PF06985"/>
    </source>
</evidence>
<dbReference type="Proteomes" id="UP000799438">
    <property type="component" value="Unassembled WGS sequence"/>
</dbReference>
<dbReference type="Pfam" id="PF06985">
    <property type="entry name" value="HET"/>
    <property type="match status" value="1"/>
</dbReference>
<dbReference type="RefSeq" id="XP_033393397.1">
    <property type="nucleotide sequence ID" value="XM_033537433.1"/>
</dbReference>
<dbReference type="OrthoDB" id="5347061at2759"/>
<dbReference type="PANTHER" id="PTHR33112">
    <property type="entry name" value="DOMAIN PROTEIN, PUTATIVE-RELATED"/>
    <property type="match status" value="1"/>
</dbReference>
<protein>
    <recommendedName>
        <fullName evidence="1">Heterokaryon incompatibility domain-containing protein</fullName>
    </recommendedName>
</protein>
<dbReference type="InterPro" id="IPR010730">
    <property type="entry name" value="HET"/>
</dbReference>
<reference evidence="2" key="1">
    <citation type="journal article" date="2020" name="Stud. Mycol.">
        <title>101 Dothideomycetes genomes: a test case for predicting lifestyles and emergence of pathogens.</title>
        <authorList>
            <person name="Haridas S."/>
            <person name="Albert R."/>
            <person name="Binder M."/>
            <person name="Bloem J."/>
            <person name="Labutti K."/>
            <person name="Salamov A."/>
            <person name="Andreopoulos B."/>
            <person name="Baker S."/>
            <person name="Barry K."/>
            <person name="Bills G."/>
            <person name="Bluhm B."/>
            <person name="Cannon C."/>
            <person name="Castanera R."/>
            <person name="Culley D."/>
            <person name="Daum C."/>
            <person name="Ezra D."/>
            <person name="Gonzalez J."/>
            <person name="Henrissat B."/>
            <person name="Kuo A."/>
            <person name="Liang C."/>
            <person name="Lipzen A."/>
            <person name="Lutzoni F."/>
            <person name="Magnuson J."/>
            <person name="Mondo S."/>
            <person name="Nolan M."/>
            <person name="Ohm R."/>
            <person name="Pangilinan J."/>
            <person name="Park H.-J."/>
            <person name="Ramirez L."/>
            <person name="Alfaro M."/>
            <person name="Sun H."/>
            <person name="Tritt A."/>
            <person name="Yoshinaga Y."/>
            <person name="Zwiers L.-H."/>
            <person name="Turgeon B."/>
            <person name="Goodwin S."/>
            <person name="Spatafora J."/>
            <person name="Crous P."/>
            <person name="Grigoriev I."/>
        </authorList>
    </citation>
    <scope>NUCLEOTIDE SEQUENCE</scope>
    <source>
        <strain evidence="2">CBS 121167</strain>
    </source>
</reference>
<evidence type="ECO:0000313" key="3">
    <source>
        <dbReference type="Proteomes" id="UP000799438"/>
    </source>
</evidence>
<name>A0A6A6B0H7_9PEZI</name>
<organism evidence="2 3">
    <name type="scientific">Aplosporella prunicola CBS 121167</name>
    <dbReference type="NCBI Taxonomy" id="1176127"/>
    <lineage>
        <taxon>Eukaryota</taxon>
        <taxon>Fungi</taxon>
        <taxon>Dikarya</taxon>
        <taxon>Ascomycota</taxon>
        <taxon>Pezizomycotina</taxon>
        <taxon>Dothideomycetes</taxon>
        <taxon>Dothideomycetes incertae sedis</taxon>
        <taxon>Botryosphaeriales</taxon>
        <taxon>Aplosporellaceae</taxon>
        <taxon>Aplosporella</taxon>
    </lineage>
</organism>
<proteinExistence type="predicted"/>
<accession>A0A6A6B0H7</accession>